<dbReference type="Proteomes" id="UP000572817">
    <property type="component" value="Unassembled WGS sequence"/>
</dbReference>
<name>A0A8H4IG96_9PEZI</name>
<dbReference type="EMBL" id="WWBZ02000082">
    <property type="protein sequence ID" value="KAF4300661.1"/>
    <property type="molecule type" value="Genomic_DNA"/>
</dbReference>
<keyword evidence="3" id="KW-1185">Reference proteome</keyword>
<reference evidence="1 3" key="1">
    <citation type="submission" date="2020-04" db="EMBL/GenBank/DDBJ databases">
        <title>Genome Assembly and Annotation of Botryosphaeria dothidea sdau 11-99, a Latent Pathogen of Apple Fruit Ring Rot in China.</title>
        <authorList>
            <person name="Yu C."/>
            <person name="Diao Y."/>
            <person name="Lu Q."/>
            <person name="Zhao J."/>
            <person name="Cui S."/>
            <person name="Peng C."/>
            <person name="He B."/>
            <person name="Liu H."/>
        </authorList>
    </citation>
    <scope>NUCLEOTIDE SEQUENCE [LARGE SCALE GENOMIC DNA]</scope>
    <source>
        <strain evidence="1">Sdau11-99</strain>
        <strain evidence="3">sdau11-99</strain>
    </source>
</reference>
<dbReference type="OrthoDB" id="5435024at2759"/>
<dbReference type="EMBL" id="WWBZ02000040">
    <property type="protein sequence ID" value="KAF4305408.1"/>
    <property type="molecule type" value="Genomic_DNA"/>
</dbReference>
<comment type="caution">
    <text evidence="1">The sequence shown here is derived from an EMBL/GenBank/DDBJ whole genome shotgun (WGS) entry which is preliminary data.</text>
</comment>
<evidence type="ECO:0000313" key="3">
    <source>
        <dbReference type="Proteomes" id="UP000572817"/>
    </source>
</evidence>
<protein>
    <submittedName>
        <fullName evidence="1">Uncharacterized protein</fullName>
    </submittedName>
</protein>
<sequence length="110" mass="12097">MSLLTPRKSSSSHSAFREHSSIGEHVVVYDSLNQKYWEDIASKYDSDAGEYVDIGTGKKNTKVDVCVNVGDTKMFLATIDLKKLGTGIKSRRRAGALDRVYVLGQSPDGK</sequence>
<accession>A0A8H4IG96</accession>
<organism evidence="1 3">
    <name type="scientific">Botryosphaeria dothidea</name>
    <dbReference type="NCBI Taxonomy" id="55169"/>
    <lineage>
        <taxon>Eukaryota</taxon>
        <taxon>Fungi</taxon>
        <taxon>Dikarya</taxon>
        <taxon>Ascomycota</taxon>
        <taxon>Pezizomycotina</taxon>
        <taxon>Dothideomycetes</taxon>
        <taxon>Dothideomycetes incertae sedis</taxon>
        <taxon>Botryosphaeriales</taxon>
        <taxon>Botryosphaeriaceae</taxon>
        <taxon>Botryosphaeria</taxon>
    </lineage>
</organism>
<evidence type="ECO:0000313" key="1">
    <source>
        <dbReference type="EMBL" id="KAF4300661.1"/>
    </source>
</evidence>
<evidence type="ECO:0000313" key="2">
    <source>
        <dbReference type="EMBL" id="KAF4305408.1"/>
    </source>
</evidence>
<gene>
    <name evidence="2" type="ORF">GTA08_BOTSDO07148</name>
    <name evidence="1" type="ORF">GTA08_BOTSDO11343</name>
</gene>
<dbReference type="AlphaFoldDB" id="A0A8H4IG96"/>
<proteinExistence type="predicted"/>